<dbReference type="OrthoDB" id="9800130at2"/>
<dbReference type="AlphaFoldDB" id="A0A545SZ23"/>
<keyword evidence="3" id="KW-1185">Reference proteome</keyword>
<feature type="transmembrane region" description="Helical" evidence="1">
    <location>
        <begin position="22"/>
        <end position="44"/>
    </location>
</feature>
<accession>A0A545SZ23</accession>
<dbReference type="InterPro" id="IPR019099">
    <property type="entry name" value="Uncharacterised_PGPGW_TM"/>
</dbReference>
<protein>
    <recommendedName>
        <fullName evidence="4">Transmembrane protein (PGPGW)</fullName>
    </recommendedName>
</protein>
<gene>
    <name evidence="2" type="ORF">FKG94_22045</name>
</gene>
<sequence length="146" mass="16075">MAESYRVVLDWFAAHPHIVTKVALGSLALAVVSLGLLVVAVSRMPADYFVAGTVPRASWRDRHPLLRLVLRVLKSLAGLVLLLTGVVLLFVPGQGLLTILIGVSLLEFPGKRRLELAMARERHVLKTINWIRARAKQPPLIVEPLP</sequence>
<proteinExistence type="predicted"/>
<evidence type="ECO:0008006" key="4">
    <source>
        <dbReference type="Google" id="ProtNLM"/>
    </source>
</evidence>
<name>A0A545SZ23_9GAMM</name>
<evidence type="ECO:0000256" key="1">
    <source>
        <dbReference type="SAM" id="Phobius"/>
    </source>
</evidence>
<evidence type="ECO:0000313" key="2">
    <source>
        <dbReference type="EMBL" id="TQV70200.1"/>
    </source>
</evidence>
<evidence type="ECO:0000313" key="3">
    <source>
        <dbReference type="Proteomes" id="UP000319732"/>
    </source>
</evidence>
<keyword evidence="1" id="KW-1133">Transmembrane helix</keyword>
<keyword evidence="1" id="KW-0812">Transmembrane</keyword>
<keyword evidence="1" id="KW-0472">Membrane</keyword>
<organism evidence="2 3">
    <name type="scientific">Exilibacterium tricleocarpae</name>
    <dbReference type="NCBI Taxonomy" id="2591008"/>
    <lineage>
        <taxon>Bacteria</taxon>
        <taxon>Pseudomonadati</taxon>
        <taxon>Pseudomonadota</taxon>
        <taxon>Gammaproteobacteria</taxon>
        <taxon>Cellvibrionales</taxon>
        <taxon>Cellvibrionaceae</taxon>
        <taxon>Exilibacterium</taxon>
    </lineage>
</organism>
<comment type="caution">
    <text evidence="2">The sequence shown here is derived from an EMBL/GenBank/DDBJ whole genome shotgun (WGS) entry which is preliminary data.</text>
</comment>
<dbReference type="EMBL" id="VHSG01000025">
    <property type="protein sequence ID" value="TQV70200.1"/>
    <property type="molecule type" value="Genomic_DNA"/>
</dbReference>
<dbReference type="RefSeq" id="WP_142929104.1">
    <property type="nucleotide sequence ID" value="NZ_ML660103.1"/>
</dbReference>
<dbReference type="Pfam" id="PF09656">
    <property type="entry name" value="PGPGW"/>
    <property type="match status" value="1"/>
</dbReference>
<reference evidence="2 3" key="1">
    <citation type="submission" date="2019-06" db="EMBL/GenBank/DDBJ databases">
        <title>Whole genome sequence for Cellvibrionaceae sp. R142.</title>
        <authorList>
            <person name="Wang G."/>
        </authorList>
    </citation>
    <scope>NUCLEOTIDE SEQUENCE [LARGE SCALE GENOMIC DNA]</scope>
    <source>
        <strain evidence="2 3">R142</strain>
    </source>
</reference>
<dbReference type="Proteomes" id="UP000319732">
    <property type="component" value="Unassembled WGS sequence"/>
</dbReference>